<accession>A0A9W8ZVN1</accession>
<sequence length="119" mass="13690">MNALDLLPHHTLLGSFDNLDEEPDDQIDDRFESGLGNEENGEAHEMNEKEEQDWAPHGLKTMFMLDLLDKQPHQHLSDPQSKSILWVMRECGCKDVPTFAQLRKKQTVIVHQLDIPSKC</sequence>
<feature type="compositionally biased region" description="Acidic residues" evidence="1">
    <location>
        <begin position="18"/>
        <end position="27"/>
    </location>
</feature>
<name>A0A9W8ZVN1_9AGAR</name>
<feature type="region of interest" description="Disordered" evidence="1">
    <location>
        <begin position="16"/>
        <end position="52"/>
    </location>
</feature>
<dbReference type="AlphaFoldDB" id="A0A9W8ZVN1"/>
<protein>
    <submittedName>
        <fullName evidence="2">Uncharacterized protein</fullName>
    </submittedName>
</protein>
<organism evidence="2 3">
    <name type="scientific">Lentinula aciculospora</name>
    <dbReference type="NCBI Taxonomy" id="153920"/>
    <lineage>
        <taxon>Eukaryota</taxon>
        <taxon>Fungi</taxon>
        <taxon>Dikarya</taxon>
        <taxon>Basidiomycota</taxon>
        <taxon>Agaricomycotina</taxon>
        <taxon>Agaricomycetes</taxon>
        <taxon>Agaricomycetidae</taxon>
        <taxon>Agaricales</taxon>
        <taxon>Marasmiineae</taxon>
        <taxon>Omphalotaceae</taxon>
        <taxon>Lentinula</taxon>
    </lineage>
</organism>
<evidence type="ECO:0000313" key="3">
    <source>
        <dbReference type="Proteomes" id="UP001150266"/>
    </source>
</evidence>
<gene>
    <name evidence="2" type="ORF">J3R30DRAFT_3560051</name>
</gene>
<proteinExistence type="predicted"/>
<evidence type="ECO:0000256" key="1">
    <source>
        <dbReference type="SAM" id="MobiDB-lite"/>
    </source>
</evidence>
<feature type="compositionally biased region" description="Basic and acidic residues" evidence="1">
    <location>
        <begin position="41"/>
        <end position="52"/>
    </location>
</feature>
<evidence type="ECO:0000313" key="2">
    <source>
        <dbReference type="EMBL" id="KAJ4468175.1"/>
    </source>
</evidence>
<comment type="caution">
    <text evidence="2">The sequence shown here is derived from an EMBL/GenBank/DDBJ whole genome shotgun (WGS) entry which is preliminary data.</text>
</comment>
<dbReference type="OrthoDB" id="2689033at2759"/>
<reference evidence="2" key="1">
    <citation type="submission" date="2022-08" db="EMBL/GenBank/DDBJ databases">
        <title>A Global Phylogenomic Analysis of the Shiitake Genus Lentinula.</title>
        <authorList>
            <consortium name="DOE Joint Genome Institute"/>
            <person name="Sierra-Patev S."/>
            <person name="Min B."/>
            <person name="Naranjo-Ortiz M."/>
            <person name="Looney B."/>
            <person name="Konkel Z."/>
            <person name="Slot J.C."/>
            <person name="Sakamoto Y."/>
            <person name="Steenwyk J.L."/>
            <person name="Rokas A."/>
            <person name="Carro J."/>
            <person name="Camarero S."/>
            <person name="Ferreira P."/>
            <person name="Molpeceres G."/>
            <person name="Ruiz-Duenas F.J."/>
            <person name="Serrano A."/>
            <person name="Henrissat B."/>
            <person name="Drula E."/>
            <person name="Hughes K.W."/>
            <person name="Mata J.L."/>
            <person name="Ishikawa N.K."/>
            <person name="Vargas-Isla R."/>
            <person name="Ushijima S."/>
            <person name="Smith C.A."/>
            <person name="Ahrendt S."/>
            <person name="Andreopoulos W."/>
            <person name="He G."/>
            <person name="Labutti K."/>
            <person name="Lipzen A."/>
            <person name="Ng V."/>
            <person name="Riley R."/>
            <person name="Sandor L."/>
            <person name="Barry K."/>
            <person name="Martinez A.T."/>
            <person name="Xiao Y."/>
            <person name="Gibbons J.G."/>
            <person name="Terashima K."/>
            <person name="Grigoriev I.V."/>
            <person name="Hibbett D.S."/>
        </authorList>
    </citation>
    <scope>NUCLEOTIDE SEQUENCE</scope>
    <source>
        <strain evidence="2">JLM2183</strain>
    </source>
</reference>
<dbReference type="Proteomes" id="UP001150266">
    <property type="component" value="Unassembled WGS sequence"/>
</dbReference>
<keyword evidence="3" id="KW-1185">Reference proteome</keyword>
<dbReference type="EMBL" id="JAOTPV010000037">
    <property type="protein sequence ID" value="KAJ4468175.1"/>
    <property type="molecule type" value="Genomic_DNA"/>
</dbReference>